<accession>A0A4C1YBT0</accession>
<feature type="compositionally biased region" description="Gly residues" evidence="1">
    <location>
        <begin position="228"/>
        <end position="239"/>
    </location>
</feature>
<evidence type="ECO:0000313" key="3">
    <source>
        <dbReference type="Proteomes" id="UP000299102"/>
    </source>
</evidence>
<evidence type="ECO:0000256" key="1">
    <source>
        <dbReference type="SAM" id="MobiDB-lite"/>
    </source>
</evidence>
<feature type="compositionally biased region" description="Basic and acidic residues" evidence="1">
    <location>
        <begin position="214"/>
        <end position="227"/>
    </location>
</feature>
<proteinExistence type="predicted"/>
<sequence length="255" mass="27847">MRLSNNTVEASSPQFFGINFGNKAEHTPLASYLKIQETGGCLPSGDQEVGRTDASTTYGPEPTVARNTDQKVNSLAGRPSHAVSFSSRFALKNLSYPSENNFTLGTARSEVNFQRIQKCEKMEHEPKNIDIEMKAFYERRRHRITAGILSCIQTAVASTAYLQEQTGSHIYWRGGSIKTTNRCVLNIYLLMLWNQYSVGWMAICNGRGDSTVSGRDELPELGQDEHGGPGVRPEGGPGAQGRAVAPMGGSSVSRV</sequence>
<name>A0A4C1YBT0_EUMVA</name>
<feature type="region of interest" description="Disordered" evidence="1">
    <location>
        <begin position="214"/>
        <end position="255"/>
    </location>
</feature>
<organism evidence="2 3">
    <name type="scientific">Eumeta variegata</name>
    <name type="common">Bagworm moth</name>
    <name type="synonym">Eumeta japonica</name>
    <dbReference type="NCBI Taxonomy" id="151549"/>
    <lineage>
        <taxon>Eukaryota</taxon>
        <taxon>Metazoa</taxon>
        <taxon>Ecdysozoa</taxon>
        <taxon>Arthropoda</taxon>
        <taxon>Hexapoda</taxon>
        <taxon>Insecta</taxon>
        <taxon>Pterygota</taxon>
        <taxon>Neoptera</taxon>
        <taxon>Endopterygota</taxon>
        <taxon>Lepidoptera</taxon>
        <taxon>Glossata</taxon>
        <taxon>Ditrysia</taxon>
        <taxon>Tineoidea</taxon>
        <taxon>Psychidae</taxon>
        <taxon>Oiketicinae</taxon>
        <taxon>Eumeta</taxon>
    </lineage>
</organism>
<comment type="caution">
    <text evidence="2">The sequence shown here is derived from an EMBL/GenBank/DDBJ whole genome shotgun (WGS) entry which is preliminary data.</text>
</comment>
<evidence type="ECO:0000313" key="2">
    <source>
        <dbReference type="EMBL" id="GBP72109.1"/>
    </source>
</evidence>
<protein>
    <submittedName>
        <fullName evidence="2">Uncharacterized protein</fullName>
    </submittedName>
</protein>
<gene>
    <name evidence="2" type="ORF">EVAR_55152_1</name>
</gene>
<dbReference type="AlphaFoldDB" id="A0A4C1YBT0"/>
<dbReference type="Proteomes" id="UP000299102">
    <property type="component" value="Unassembled WGS sequence"/>
</dbReference>
<reference evidence="2 3" key="1">
    <citation type="journal article" date="2019" name="Commun. Biol.">
        <title>The bagworm genome reveals a unique fibroin gene that provides high tensile strength.</title>
        <authorList>
            <person name="Kono N."/>
            <person name="Nakamura H."/>
            <person name="Ohtoshi R."/>
            <person name="Tomita M."/>
            <person name="Numata K."/>
            <person name="Arakawa K."/>
        </authorList>
    </citation>
    <scope>NUCLEOTIDE SEQUENCE [LARGE SCALE GENOMIC DNA]</scope>
</reference>
<dbReference type="EMBL" id="BGZK01001133">
    <property type="protein sequence ID" value="GBP72109.1"/>
    <property type="molecule type" value="Genomic_DNA"/>
</dbReference>
<keyword evidence="3" id="KW-1185">Reference proteome</keyword>